<reference evidence="3 4" key="1">
    <citation type="journal article" date="2023" name="Nucleic Acids Res.">
        <title>The hologenome of Daphnia magna reveals possible DNA methylation and microbiome-mediated evolution of the host genome.</title>
        <authorList>
            <person name="Chaturvedi A."/>
            <person name="Li X."/>
            <person name="Dhandapani V."/>
            <person name="Marshall H."/>
            <person name="Kissane S."/>
            <person name="Cuenca-Cambronero M."/>
            <person name="Asole G."/>
            <person name="Calvet F."/>
            <person name="Ruiz-Romero M."/>
            <person name="Marangio P."/>
            <person name="Guigo R."/>
            <person name="Rago D."/>
            <person name="Mirbahai L."/>
            <person name="Eastwood N."/>
            <person name="Colbourne J.K."/>
            <person name="Zhou J."/>
            <person name="Mallon E."/>
            <person name="Orsini L."/>
        </authorList>
    </citation>
    <scope>NUCLEOTIDE SEQUENCE [LARGE SCALE GENOMIC DNA]</scope>
    <source>
        <strain evidence="3">LRV0_1</strain>
    </source>
</reference>
<evidence type="ECO:0000256" key="2">
    <source>
        <dbReference type="SAM" id="SignalP"/>
    </source>
</evidence>
<comment type="caution">
    <text evidence="3">The sequence shown here is derived from an EMBL/GenBank/DDBJ whole genome shotgun (WGS) entry which is preliminary data.</text>
</comment>
<gene>
    <name evidence="3" type="ORF">OUZ56_021771</name>
</gene>
<feature type="transmembrane region" description="Helical" evidence="1">
    <location>
        <begin position="62"/>
        <end position="82"/>
    </location>
</feature>
<dbReference type="EMBL" id="JAOYFB010000039">
    <property type="protein sequence ID" value="KAK4028752.1"/>
    <property type="molecule type" value="Genomic_DNA"/>
</dbReference>
<protein>
    <recommendedName>
        <fullName evidence="5">Secreted protein</fullName>
    </recommendedName>
</protein>
<evidence type="ECO:0008006" key="5">
    <source>
        <dbReference type="Google" id="ProtNLM"/>
    </source>
</evidence>
<keyword evidence="1" id="KW-0812">Transmembrane</keyword>
<sequence>MVSGPGAVCVRLLMASSISCVFSGEFSATLSSLRGDLHAGSNIEFSKISDIASGSNVSSDCAFLIVFGTVWPFLAVPSMVFINDHIFWGAFRYTARFEAFKGSFLHVRSILLTSAHFLLHSCVHQDLVNLVMGLLGLKLNHFIPASIIAEVLVPFHPFSGSKVPCCWGDIFRRCNIFHVYDNRWILCCPPPCCRSTRDHIFLSYSPAGNDFSPILVLIYVRLPAVY</sequence>
<organism evidence="3 4">
    <name type="scientific">Daphnia magna</name>
    <dbReference type="NCBI Taxonomy" id="35525"/>
    <lineage>
        <taxon>Eukaryota</taxon>
        <taxon>Metazoa</taxon>
        <taxon>Ecdysozoa</taxon>
        <taxon>Arthropoda</taxon>
        <taxon>Crustacea</taxon>
        <taxon>Branchiopoda</taxon>
        <taxon>Diplostraca</taxon>
        <taxon>Cladocera</taxon>
        <taxon>Anomopoda</taxon>
        <taxon>Daphniidae</taxon>
        <taxon>Daphnia</taxon>
    </lineage>
</organism>
<feature type="signal peptide" evidence="2">
    <location>
        <begin position="1"/>
        <end position="23"/>
    </location>
</feature>
<evidence type="ECO:0000313" key="4">
    <source>
        <dbReference type="Proteomes" id="UP001234178"/>
    </source>
</evidence>
<keyword evidence="1" id="KW-1133">Transmembrane helix</keyword>
<evidence type="ECO:0000256" key="1">
    <source>
        <dbReference type="SAM" id="Phobius"/>
    </source>
</evidence>
<keyword evidence="4" id="KW-1185">Reference proteome</keyword>
<feature type="chain" id="PRO_5046222575" description="Secreted protein" evidence="2">
    <location>
        <begin position="24"/>
        <end position="226"/>
    </location>
</feature>
<accession>A0ABR0AUD9</accession>
<proteinExistence type="predicted"/>
<evidence type="ECO:0000313" key="3">
    <source>
        <dbReference type="EMBL" id="KAK4028752.1"/>
    </source>
</evidence>
<keyword evidence="1" id="KW-0472">Membrane</keyword>
<dbReference type="Proteomes" id="UP001234178">
    <property type="component" value="Unassembled WGS sequence"/>
</dbReference>
<keyword evidence="2" id="KW-0732">Signal</keyword>
<name>A0ABR0AUD9_9CRUS</name>